<keyword evidence="5 6" id="KW-0067">ATP-binding</keyword>
<dbReference type="OrthoDB" id="272370at2759"/>
<reference evidence="7 9" key="1">
    <citation type="journal article" date="2012" name="Nature">
        <title>Algal genomes reveal evolutionary mosaicism and the fate of nucleomorphs.</title>
        <authorList>
            <consortium name="DOE Joint Genome Institute"/>
            <person name="Curtis B.A."/>
            <person name="Tanifuji G."/>
            <person name="Burki F."/>
            <person name="Gruber A."/>
            <person name="Irimia M."/>
            <person name="Maruyama S."/>
            <person name="Arias M.C."/>
            <person name="Ball S.G."/>
            <person name="Gile G.H."/>
            <person name="Hirakawa Y."/>
            <person name="Hopkins J.F."/>
            <person name="Kuo A."/>
            <person name="Rensing S.A."/>
            <person name="Schmutz J."/>
            <person name="Symeonidi A."/>
            <person name="Elias M."/>
            <person name="Eveleigh R.J."/>
            <person name="Herman E.K."/>
            <person name="Klute M.J."/>
            <person name="Nakayama T."/>
            <person name="Obornik M."/>
            <person name="Reyes-Prieto A."/>
            <person name="Armbrust E.V."/>
            <person name="Aves S.J."/>
            <person name="Beiko R.G."/>
            <person name="Coutinho P."/>
            <person name="Dacks J.B."/>
            <person name="Durnford D.G."/>
            <person name="Fast N.M."/>
            <person name="Green B.R."/>
            <person name="Grisdale C.J."/>
            <person name="Hempel F."/>
            <person name="Henrissat B."/>
            <person name="Hoppner M.P."/>
            <person name="Ishida K."/>
            <person name="Kim E."/>
            <person name="Koreny L."/>
            <person name="Kroth P.G."/>
            <person name="Liu Y."/>
            <person name="Malik S.B."/>
            <person name="Maier U.G."/>
            <person name="McRose D."/>
            <person name="Mock T."/>
            <person name="Neilson J.A."/>
            <person name="Onodera N.T."/>
            <person name="Poole A.M."/>
            <person name="Pritham E.J."/>
            <person name="Richards T.A."/>
            <person name="Rocap G."/>
            <person name="Roy S.W."/>
            <person name="Sarai C."/>
            <person name="Schaack S."/>
            <person name="Shirato S."/>
            <person name="Slamovits C.H."/>
            <person name="Spencer D.F."/>
            <person name="Suzuki S."/>
            <person name="Worden A.Z."/>
            <person name="Zauner S."/>
            <person name="Barry K."/>
            <person name="Bell C."/>
            <person name="Bharti A.K."/>
            <person name="Crow J.A."/>
            <person name="Grimwood J."/>
            <person name="Kramer R."/>
            <person name="Lindquist E."/>
            <person name="Lucas S."/>
            <person name="Salamov A."/>
            <person name="McFadden G.I."/>
            <person name="Lane C.E."/>
            <person name="Keeling P.J."/>
            <person name="Gray M.W."/>
            <person name="Grigoriev I.V."/>
            <person name="Archibald J.M."/>
        </authorList>
    </citation>
    <scope>NUCLEOTIDE SEQUENCE</scope>
    <source>
        <strain evidence="7 9">CCMP2712</strain>
    </source>
</reference>
<dbReference type="RefSeq" id="XP_005832271.1">
    <property type="nucleotide sequence ID" value="XM_005832214.1"/>
</dbReference>
<dbReference type="STRING" id="905079.L1J9W0"/>
<dbReference type="GO" id="GO:0032958">
    <property type="term" value="P:inositol phosphate biosynthetic process"/>
    <property type="evidence" value="ECO:0007669"/>
    <property type="project" value="TreeGrafter"/>
</dbReference>
<evidence type="ECO:0000256" key="4">
    <source>
        <dbReference type="ARBA" id="ARBA00022777"/>
    </source>
</evidence>
<dbReference type="EMBL" id="JH993000">
    <property type="protein sequence ID" value="EKX45291.1"/>
    <property type="molecule type" value="Genomic_DNA"/>
</dbReference>
<dbReference type="PaxDb" id="55529-EKX45291"/>
<dbReference type="GO" id="GO:0005524">
    <property type="term" value="F:ATP binding"/>
    <property type="evidence" value="ECO:0007669"/>
    <property type="project" value="UniProtKB-KW"/>
</dbReference>
<dbReference type="PANTHER" id="PTHR14456:SF2">
    <property type="entry name" value="INOSITOL-PENTAKISPHOSPHATE 2-KINASE"/>
    <property type="match status" value="1"/>
</dbReference>
<keyword evidence="4 6" id="KW-0418">Kinase</keyword>
<evidence type="ECO:0000256" key="5">
    <source>
        <dbReference type="ARBA" id="ARBA00022840"/>
    </source>
</evidence>
<dbReference type="Pfam" id="PF06090">
    <property type="entry name" value="Ins_P5_2-kin"/>
    <property type="match status" value="1"/>
</dbReference>
<keyword evidence="3 6" id="KW-0547">Nucleotide-binding</keyword>
<evidence type="ECO:0000256" key="6">
    <source>
        <dbReference type="RuleBase" id="RU364126"/>
    </source>
</evidence>
<dbReference type="Gene3D" id="3.30.200.110">
    <property type="entry name" value="Inositol-pentakisphosphate 2-kinase, N-lobe"/>
    <property type="match status" value="1"/>
</dbReference>
<evidence type="ECO:0000256" key="1">
    <source>
        <dbReference type="ARBA" id="ARBA00012023"/>
    </source>
</evidence>
<dbReference type="eggNOG" id="KOG4749">
    <property type="taxonomic scope" value="Eukaryota"/>
</dbReference>
<dbReference type="InterPro" id="IPR009286">
    <property type="entry name" value="Ins_P5_2-kin"/>
</dbReference>
<comment type="domain">
    <text evidence="6">The EXKPK motif is conserved in inositol-pentakisphosphate 2-kinases of both family 1 and 2.</text>
</comment>
<dbReference type="Proteomes" id="UP000011087">
    <property type="component" value="Unassembled WGS sequence"/>
</dbReference>
<reference evidence="9" key="2">
    <citation type="submission" date="2012-11" db="EMBL/GenBank/DDBJ databases">
        <authorList>
            <person name="Kuo A."/>
            <person name="Curtis B.A."/>
            <person name="Tanifuji G."/>
            <person name="Burki F."/>
            <person name="Gruber A."/>
            <person name="Irimia M."/>
            <person name="Maruyama S."/>
            <person name="Arias M.C."/>
            <person name="Ball S.G."/>
            <person name="Gile G.H."/>
            <person name="Hirakawa Y."/>
            <person name="Hopkins J.F."/>
            <person name="Rensing S.A."/>
            <person name="Schmutz J."/>
            <person name="Symeonidi A."/>
            <person name="Elias M."/>
            <person name="Eveleigh R.J."/>
            <person name="Herman E.K."/>
            <person name="Klute M.J."/>
            <person name="Nakayama T."/>
            <person name="Obornik M."/>
            <person name="Reyes-Prieto A."/>
            <person name="Armbrust E.V."/>
            <person name="Aves S.J."/>
            <person name="Beiko R.G."/>
            <person name="Coutinho P."/>
            <person name="Dacks J.B."/>
            <person name="Durnford D.G."/>
            <person name="Fast N.M."/>
            <person name="Green B.R."/>
            <person name="Grisdale C."/>
            <person name="Hempe F."/>
            <person name="Henrissat B."/>
            <person name="Hoppner M.P."/>
            <person name="Ishida K.-I."/>
            <person name="Kim E."/>
            <person name="Koreny L."/>
            <person name="Kroth P.G."/>
            <person name="Liu Y."/>
            <person name="Malik S.-B."/>
            <person name="Maier U.G."/>
            <person name="McRose D."/>
            <person name="Mock T."/>
            <person name="Neilson J.A."/>
            <person name="Onodera N.T."/>
            <person name="Poole A.M."/>
            <person name="Pritham E.J."/>
            <person name="Richards T.A."/>
            <person name="Rocap G."/>
            <person name="Roy S.W."/>
            <person name="Sarai C."/>
            <person name="Schaack S."/>
            <person name="Shirato S."/>
            <person name="Slamovits C.H."/>
            <person name="Spencer D.F."/>
            <person name="Suzuki S."/>
            <person name="Worden A.Z."/>
            <person name="Zauner S."/>
            <person name="Barry K."/>
            <person name="Bell C."/>
            <person name="Bharti A.K."/>
            <person name="Crow J.A."/>
            <person name="Grimwood J."/>
            <person name="Kramer R."/>
            <person name="Lindquist E."/>
            <person name="Lucas S."/>
            <person name="Salamov A."/>
            <person name="McFadden G.I."/>
            <person name="Lane C.E."/>
            <person name="Keeling P.J."/>
            <person name="Gray M.W."/>
            <person name="Grigoriev I.V."/>
            <person name="Archibald J.M."/>
        </authorList>
    </citation>
    <scope>NUCLEOTIDE SEQUENCE</scope>
    <source>
        <strain evidence="9">CCMP2712</strain>
    </source>
</reference>
<dbReference type="PANTHER" id="PTHR14456">
    <property type="entry name" value="INOSITOL POLYPHOSPHATE KINASE 1"/>
    <property type="match status" value="1"/>
</dbReference>
<dbReference type="GO" id="GO:0035299">
    <property type="term" value="F:inositol-1,3,4,5,6-pentakisphosphate 2-kinase activity"/>
    <property type="evidence" value="ECO:0007669"/>
    <property type="project" value="UniProtKB-EC"/>
</dbReference>
<comment type="function">
    <text evidence="6">Phosphorylates Ins(1,3,4,5,6)P5 at position 2 to form Ins(1,2,3,4,5,6)P6 (InsP6 or phytate).</text>
</comment>
<dbReference type="HOGENOM" id="CLU_033188_1_0_1"/>
<dbReference type="InterPro" id="IPR043001">
    <property type="entry name" value="IP5_2-K_N_lobe"/>
</dbReference>
<gene>
    <name evidence="7" type="ORF">GUITHDRAFT_108933</name>
</gene>
<dbReference type="EnsemblProtists" id="EKX45291">
    <property type="protein sequence ID" value="EKX45291"/>
    <property type="gene ID" value="GUITHDRAFT_108933"/>
</dbReference>
<name>L1J9W0_GUITC</name>
<keyword evidence="9" id="KW-1185">Reference proteome</keyword>
<organism evidence="7">
    <name type="scientific">Guillardia theta (strain CCMP2712)</name>
    <name type="common">Cryptophyte</name>
    <dbReference type="NCBI Taxonomy" id="905079"/>
    <lineage>
        <taxon>Eukaryota</taxon>
        <taxon>Cryptophyceae</taxon>
        <taxon>Pyrenomonadales</taxon>
        <taxon>Geminigeraceae</taxon>
        <taxon>Guillardia</taxon>
    </lineage>
</organism>
<keyword evidence="2 6" id="KW-0808">Transferase</keyword>
<evidence type="ECO:0000313" key="9">
    <source>
        <dbReference type="Proteomes" id="UP000011087"/>
    </source>
</evidence>
<dbReference type="GO" id="GO:0005634">
    <property type="term" value="C:nucleus"/>
    <property type="evidence" value="ECO:0007669"/>
    <property type="project" value="TreeGrafter"/>
</dbReference>
<proteinExistence type="predicted"/>
<dbReference type="EC" id="2.7.1.158" evidence="1 6"/>
<evidence type="ECO:0000256" key="2">
    <source>
        <dbReference type="ARBA" id="ARBA00022679"/>
    </source>
</evidence>
<sequence>MVVGAEEACLLTAAEAREWRYRGEGSMNLVMAYIGDKEGLQGKVLRLRKAPIDSDESFKCASIEESYAFLQRQQFSKLDGSCLPRGLLVLVSRDFLASVKSSCHGLRPAHRLTRDLDLTARSGWLLPDLVSVPKELLVGSKVFLGIEIKPKCGTLPDRKLLSSATAIKAQVSRYRMMQYEKLRTGKITSISSYDPLDLFSGDLLRMQTAVRNMMQDPQNVFRVWVCSGPSSAIRHLGSEEELREVLGSPGLSRSWESEEDFCRLFAKVVQHSKVLVRIRELQALDALDIENIYHMHRCLANPDEYSEADARSSAPAKLPPVGDWDRLIEEYLIAHSAKDCSVIFTLTMIDKQEHDSSSIMSSAKSHGFELVDESESCAVLYRFGVAQIDLDIKLRTKIPEYMSQDSRILEGYLEHNADKC</sequence>
<dbReference type="KEGG" id="gtt:GUITHDRAFT_108933"/>
<accession>L1J9W0</accession>
<dbReference type="AlphaFoldDB" id="L1J9W0"/>
<evidence type="ECO:0000256" key="3">
    <source>
        <dbReference type="ARBA" id="ARBA00022741"/>
    </source>
</evidence>
<reference evidence="8" key="3">
    <citation type="submission" date="2015-06" db="UniProtKB">
        <authorList>
            <consortium name="EnsemblProtists"/>
        </authorList>
    </citation>
    <scope>IDENTIFICATION</scope>
</reference>
<evidence type="ECO:0000313" key="7">
    <source>
        <dbReference type="EMBL" id="EKX45291.1"/>
    </source>
</evidence>
<protein>
    <recommendedName>
        <fullName evidence="1 6">Inositol-pentakisphosphate 2-kinase</fullName>
        <ecNumber evidence="1 6">2.7.1.158</ecNumber>
    </recommendedName>
</protein>
<evidence type="ECO:0000313" key="8">
    <source>
        <dbReference type="EnsemblProtists" id="EKX45291"/>
    </source>
</evidence>
<comment type="catalytic activity">
    <reaction evidence="6">
        <text>1D-myo-inositol 1,3,4,5,6-pentakisphosphate + ATP = 1D-myo-inositol hexakisphosphate + ADP + H(+)</text>
        <dbReference type="Rhea" id="RHEA:20313"/>
        <dbReference type="ChEBI" id="CHEBI:15378"/>
        <dbReference type="ChEBI" id="CHEBI:30616"/>
        <dbReference type="ChEBI" id="CHEBI:57733"/>
        <dbReference type="ChEBI" id="CHEBI:58130"/>
        <dbReference type="ChEBI" id="CHEBI:456216"/>
        <dbReference type="EC" id="2.7.1.158"/>
    </reaction>
</comment>
<dbReference type="GeneID" id="17301999"/>
<dbReference type="OMA" id="HRQHCIV"/>